<name>A0AAV9LWS4_9SOLN</name>
<reference evidence="2 3" key="1">
    <citation type="submission" date="2023-10" db="EMBL/GenBank/DDBJ databases">
        <title>Genome-Wide Identification Analysis in wild type Solanum Pinnatisectum Reveals Some Genes Defensing Phytophthora Infestans.</title>
        <authorList>
            <person name="Sun C."/>
        </authorList>
    </citation>
    <scope>NUCLEOTIDE SEQUENCE [LARGE SCALE GENOMIC DNA]</scope>
    <source>
        <strain evidence="2">LQN</strain>
        <tissue evidence="2">Leaf</tissue>
    </source>
</reference>
<dbReference type="EMBL" id="JAWPEI010000004">
    <property type="protein sequence ID" value="KAK4729838.1"/>
    <property type="molecule type" value="Genomic_DNA"/>
</dbReference>
<accession>A0AAV9LWS4</accession>
<sequence length="112" mass="12959">MLSQAVTNQVGQQRGARQKEADTLRIREFLRMNPPNFTGSSTSEDPESFVDELKKVFDVMNVANAERVELAAYQLKNIARTWFDQWKQGRVEDASPMSWSYFEEPFLGCFFP</sequence>
<keyword evidence="3" id="KW-1185">Reference proteome</keyword>
<proteinExistence type="predicted"/>
<evidence type="ECO:0000313" key="3">
    <source>
        <dbReference type="Proteomes" id="UP001311915"/>
    </source>
</evidence>
<feature type="region of interest" description="Disordered" evidence="1">
    <location>
        <begin position="1"/>
        <end position="22"/>
    </location>
</feature>
<organism evidence="2 3">
    <name type="scientific">Solanum pinnatisectum</name>
    <name type="common">tansyleaf nightshade</name>
    <dbReference type="NCBI Taxonomy" id="50273"/>
    <lineage>
        <taxon>Eukaryota</taxon>
        <taxon>Viridiplantae</taxon>
        <taxon>Streptophyta</taxon>
        <taxon>Embryophyta</taxon>
        <taxon>Tracheophyta</taxon>
        <taxon>Spermatophyta</taxon>
        <taxon>Magnoliopsida</taxon>
        <taxon>eudicotyledons</taxon>
        <taxon>Gunneridae</taxon>
        <taxon>Pentapetalae</taxon>
        <taxon>asterids</taxon>
        <taxon>lamiids</taxon>
        <taxon>Solanales</taxon>
        <taxon>Solanaceae</taxon>
        <taxon>Solanoideae</taxon>
        <taxon>Solaneae</taxon>
        <taxon>Solanum</taxon>
    </lineage>
</organism>
<evidence type="ECO:0008006" key="4">
    <source>
        <dbReference type="Google" id="ProtNLM"/>
    </source>
</evidence>
<protein>
    <recommendedName>
        <fullName evidence="4">Gag-pol polyprotein</fullName>
    </recommendedName>
</protein>
<evidence type="ECO:0000313" key="2">
    <source>
        <dbReference type="EMBL" id="KAK4729838.1"/>
    </source>
</evidence>
<dbReference type="AlphaFoldDB" id="A0AAV9LWS4"/>
<dbReference type="Proteomes" id="UP001311915">
    <property type="component" value="Unassembled WGS sequence"/>
</dbReference>
<feature type="compositionally biased region" description="Polar residues" evidence="1">
    <location>
        <begin position="1"/>
        <end position="12"/>
    </location>
</feature>
<comment type="caution">
    <text evidence="2">The sequence shown here is derived from an EMBL/GenBank/DDBJ whole genome shotgun (WGS) entry which is preliminary data.</text>
</comment>
<gene>
    <name evidence="2" type="ORF">R3W88_022826</name>
</gene>
<evidence type="ECO:0000256" key="1">
    <source>
        <dbReference type="SAM" id="MobiDB-lite"/>
    </source>
</evidence>